<feature type="transmembrane region" description="Helical" evidence="5">
    <location>
        <begin position="92"/>
        <end position="111"/>
    </location>
</feature>
<reference evidence="6" key="1">
    <citation type="journal article" date="2015" name="Proc. Natl. Acad. Sci. U.S.A.">
        <title>Networks of energetic and metabolic interactions define dynamics in microbial communities.</title>
        <authorList>
            <person name="Embree M."/>
            <person name="Liu J.K."/>
            <person name="Al-Bassam M.M."/>
            <person name="Zengler K."/>
        </authorList>
    </citation>
    <scope>NUCLEOTIDE SEQUENCE</scope>
</reference>
<name>A0A0W8F2T6_9ZZZZ</name>
<feature type="transmembrane region" description="Helical" evidence="5">
    <location>
        <begin position="65"/>
        <end position="86"/>
    </location>
</feature>
<comment type="subcellular location">
    <subcellularLocation>
        <location evidence="1">Membrane</location>
        <topology evidence="1">Multi-pass membrane protein</topology>
    </subcellularLocation>
</comment>
<keyword evidence="2 5" id="KW-0812">Transmembrane</keyword>
<keyword evidence="4 5" id="KW-0472">Membrane</keyword>
<evidence type="ECO:0000256" key="4">
    <source>
        <dbReference type="ARBA" id="ARBA00023136"/>
    </source>
</evidence>
<feature type="transmembrane region" description="Helical" evidence="5">
    <location>
        <begin position="34"/>
        <end position="53"/>
    </location>
</feature>
<keyword evidence="3 5" id="KW-1133">Transmembrane helix</keyword>
<evidence type="ECO:0000256" key="5">
    <source>
        <dbReference type="SAM" id="Phobius"/>
    </source>
</evidence>
<evidence type="ECO:0000313" key="6">
    <source>
        <dbReference type="EMBL" id="KUG15206.1"/>
    </source>
</evidence>
<dbReference type="Gene3D" id="1.20.1280.290">
    <property type="match status" value="1"/>
</dbReference>
<accession>A0A0W8F2T6</accession>
<evidence type="ECO:0000256" key="1">
    <source>
        <dbReference type="ARBA" id="ARBA00004141"/>
    </source>
</evidence>
<organism evidence="6">
    <name type="scientific">hydrocarbon metagenome</name>
    <dbReference type="NCBI Taxonomy" id="938273"/>
    <lineage>
        <taxon>unclassified sequences</taxon>
        <taxon>metagenomes</taxon>
        <taxon>ecological metagenomes</taxon>
    </lineage>
</organism>
<dbReference type="GO" id="GO:0016020">
    <property type="term" value="C:membrane"/>
    <property type="evidence" value="ECO:0007669"/>
    <property type="project" value="UniProtKB-SubCell"/>
</dbReference>
<dbReference type="AlphaFoldDB" id="A0A0W8F2T6"/>
<gene>
    <name evidence="6" type="ORF">ASZ90_015125</name>
</gene>
<proteinExistence type="predicted"/>
<evidence type="ECO:0000256" key="3">
    <source>
        <dbReference type="ARBA" id="ARBA00022989"/>
    </source>
</evidence>
<evidence type="ECO:0000256" key="2">
    <source>
        <dbReference type="ARBA" id="ARBA00022692"/>
    </source>
</evidence>
<dbReference type="Pfam" id="PF04193">
    <property type="entry name" value="PQ-loop"/>
    <property type="match status" value="1"/>
</dbReference>
<sequence length="126" mass="14133">MNDAVRPDPDSGWCTTHFIVHSHRILVTIPMNTWVFIRLTAACLTMFGFLPQIVRMYTTRSVHDVSVITLIQFTAGVSLWAVYGRYIGDRVVIGANIVTLAPLLVALGLWFQNSQPARPFTGTDQR</sequence>
<protein>
    <submittedName>
        <fullName evidence="6">Uncharacterized protein</fullName>
    </submittedName>
</protein>
<dbReference type="EMBL" id="LNQE01001575">
    <property type="protein sequence ID" value="KUG15206.1"/>
    <property type="molecule type" value="Genomic_DNA"/>
</dbReference>
<comment type="caution">
    <text evidence="6">The sequence shown here is derived from an EMBL/GenBank/DDBJ whole genome shotgun (WGS) entry which is preliminary data.</text>
</comment>
<dbReference type="InterPro" id="IPR006603">
    <property type="entry name" value="PQ-loop_rpt"/>
</dbReference>